<dbReference type="RefSeq" id="WP_170076682.1">
    <property type="nucleotide sequence ID" value="NZ_VMTR01000010.1"/>
</dbReference>
<gene>
    <name evidence="1" type="ORF">GOC85_13150</name>
</gene>
<accession>A0A847TSA1</accession>
<evidence type="ECO:0000313" key="2">
    <source>
        <dbReference type="Proteomes" id="UP000619835"/>
    </source>
</evidence>
<reference evidence="1" key="1">
    <citation type="submission" date="2019-12" db="EMBL/GenBank/DDBJ databases">
        <title>Haloferax alexandrinus strain pws11.</title>
        <authorList>
            <person name="Verma D.K."/>
            <person name="Gopal K."/>
            <person name="Prasad E.S."/>
        </authorList>
    </citation>
    <scope>NUCLEOTIDE SEQUENCE</scope>
    <source>
        <strain evidence="1">Pws11</strain>
    </source>
</reference>
<evidence type="ECO:0000313" key="1">
    <source>
        <dbReference type="EMBL" id="NLV03516.1"/>
    </source>
</evidence>
<sequence>MDPLESPRGRRLPRTGAVLGLRPAVLTGPGFALARGPFQSHPVDCSVVVAG</sequence>
<name>A0A847TSA1_HALVO</name>
<organism evidence="1 2">
    <name type="scientific">Haloferax volcanii</name>
    <name type="common">Halobacterium volcanii</name>
    <dbReference type="NCBI Taxonomy" id="2246"/>
    <lineage>
        <taxon>Archaea</taxon>
        <taxon>Methanobacteriati</taxon>
        <taxon>Methanobacteriota</taxon>
        <taxon>Stenosarchaea group</taxon>
        <taxon>Halobacteria</taxon>
        <taxon>Halobacteriales</taxon>
        <taxon>Haloferacaceae</taxon>
        <taxon>Haloferax</taxon>
    </lineage>
</organism>
<dbReference type="EMBL" id="WOWC01000001">
    <property type="protein sequence ID" value="NLV03516.1"/>
    <property type="molecule type" value="Genomic_DNA"/>
</dbReference>
<dbReference type="Proteomes" id="UP000619835">
    <property type="component" value="Unassembled WGS sequence"/>
</dbReference>
<comment type="caution">
    <text evidence="1">The sequence shown here is derived from an EMBL/GenBank/DDBJ whole genome shotgun (WGS) entry which is preliminary data.</text>
</comment>
<dbReference type="AlphaFoldDB" id="A0A847TSA1"/>
<protein>
    <submittedName>
        <fullName evidence="1">Uncharacterized protein</fullName>
    </submittedName>
</protein>
<proteinExistence type="predicted"/>